<gene>
    <name evidence="1" type="ORF">CANTADRAFT_27462</name>
</gene>
<dbReference type="EMBL" id="KV453916">
    <property type="protein sequence ID" value="ODV77072.1"/>
    <property type="molecule type" value="Genomic_DNA"/>
</dbReference>
<dbReference type="GeneID" id="30982250"/>
<organism evidence="1 2">
    <name type="scientific">Suhomyces tanzawaensis NRRL Y-17324</name>
    <dbReference type="NCBI Taxonomy" id="984487"/>
    <lineage>
        <taxon>Eukaryota</taxon>
        <taxon>Fungi</taxon>
        <taxon>Dikarya</taxon>
        <taxon>Ascomycota</taxon>
        <taxon>Saccharomycotina</taxon>
        <taxon>Pichiomycetes</taxon>
        <taxon>Debaryomycetaceae</taxon>
        <taxon>Suhomyces</taxon>
    </lineage>
</organism>
<dbReference type="Proteomes" id="UP000094285">
    <property type="component" value="Unassembled WGS sequence"/>
</dbReference>
<evidence type="ECO:0000313" key="2">
    <source>
        <dbReference type="Proteomes" id="UP000094285"/>
    </source>
</evidence>
<dbReference type="AlphaFoldDB" id="A0A1E4SCE1"/>
<evidence type="ECO:0000313" key="1">
    <source>
        <dbReference type="EMBL" id="ODV77072.1"/>
    </source>
</evidence>
<sequence length="62" mass="7526">MYIEGATKHVNPVLFWVEKAERSELRYYREKSQIYMRQSDKGRYNSLNFRHVIRSPTSRSKS</sequence>
<protein>
    <submittedName>
        <fullName evidence="1">Uncharacterized protein</fullName>
    </submittedName>
</protein>
<accession>A0A1E4SCE1</accession>
<reference evidence="2" key="1">
    <citation type="submission" date="2016-05" db="EMBL/GenBank/DDBJ databases">
        <title>Comparative genomics of biotechnologically important yeasts.</title>
        <authorList>
            <consortium name="DOE Joint Genome Institute"/>
            <person name="Riley R."/>
            <person name="Haridas S."/>
            <person name="Wolfe K.H."/>
            <person name="Lopes M.R."/>
            <person name="Hittinger C.T."/>
            <person name="Goker M."/>
            <person name="Salamov A."/>
            <person name="Wisecaver J."/>
            <person name="Long T.M."/>
            <person name="Aerts A.L."/>
            <person name="Barry K."/>
            <person name="Choi C."/>
            <person name="Clum A."/>
            <person name="Coughlan A.Y."/>
            <person name="Deshpande S."/>
            <person name="Douglass A.P."/>
            <person name="Hanson S.J."/>
            <person name="Klenk H.-P."/>
            <person name="Labutti K."/>
            <person name="Lapidus A."/>
            <person name="Lindquist E."/>
            <person name="Lipzen A."/>
            <person name="Meier-Kolthoff J.P."/>
            <person name="Ohm R.A."/>
            <person name="Otillar R.P."/>
            <person name="Pangilinan J."/>
            <person name="Peng Y."/>
            <person name="Rokas A."/>
            <person name="Rosa C.A."/>
            <person name="Scheuner C."/>
            <person name="Sibirny A.A."/>
            <person name="Slot J.C."/>
            <person name="Stielow J.B."/>
            <person name="Sun H."/>
            <person name="Kurtzman C.P."/>
            <person name="Blackwell M."/>
            <person name="Grigoriev I.V."/>
            <person name="Jeffries T.W."/>
        </authorList>
    </citation>
    <scope>NUCLEOTIDE SEQUENCE [LARGE SCALE GENOMIC DNA]</scope>
    <source>
        <strain evidence="2">NRRL Y-17324</strain>
    </source>
</reference>
<name>A0A1E4SCE1_9ASCO</name>
<dbReference type="RefSeq" id="XP_020062194.1">
    <property type="nucleotide sequence ID" value="XM_020208113.1"/>
</dbReference>
<keyword evidence="2" id="KW-1185">Reference proteome</keyword>
<proteinExistence type="predicted"/>